<comment type="caution">
    <text evidence="1">The sequence shown here is derived from an EMBL/GenBank/DDBJ whole genome shotgun (WGS) entry which is preliminary data.</text>
</comment>
<name>A0ABD2C0W8_VESMC</name>
<dbReference type="Proteomes" id="UP001607303">
    <property type="component" value="Unassembled WGS sequence"/>
</dbReference>
<proteinExistence type="predicted"/>
<protein>
    <submittedName>
        <fullName evidence="1">Uncharacterized protein</fullName>
    </submittedName>
</protein>
<sequence>MTRATDGAEAIPKCKRASAKKACLPSNQAYEWKVSQALSIGFGACDEEEEEEGLEFDGERIGVGESRKYAMSDI</sequence>
<evidence type="ECO:0000313" key="2">
    <source>
        <dbReference type="Proteomes" id="UP001607303"/>
    </source>
</evidence>
<organism evidence="1 2">
    <name type="scientific">Vespula maculifrons</name>
    <name type="common">Eastern yellow jacket</name>
    <name type="synonym">Wasp</name>
    <dbReference type="NCBI Taxonomy" id="7453"/>
    <lineage>
        <taxon>Eukaryota</taxon>
        <taxon>Metazoa</taxon>
        <taxon>Ecdysozoa</taxon>
        <taxon>Arthropoda</taxon>
        <taxon>Hexapoda</taxon>
        <taxon>Insecta</taxon>
        <taxon>Pterygota</taxon>
        <taxon>Neoptera</taxon>
        <taxon>Endopterygota</taxon>
        <taxon>Hymenoptera</taxon>
        <taxon>Apocrita</taxon>
        <taxon>Aculeata</taxon>
        <taxon>Vespoidea</taxon>
        <taxon>Vespidae</taxon>
        <taxon>Vespinae</taxon>
        <taxon>Vespula</taxon>
    </lineage>
</organism>
<keyword evidence="2" id="KW-1185">Reference proteome</keyword>
<dbReference type="EMBL" id="JAYRBN010000063">
    <property type="protein sequence ID" value="KAL2738677.1"/>
    <property type="molecule type" value="Genomic_DNA"/>
</dbReference>
<dbReference type="AlphaFoldDB" id="A0ABD2C0W8"/>
<accession>A0ABD2C0W8</accession>
<reference evidence="1 2" key="1">
    <citation type="journal article" date="2024" name="Ann. Entomol. Soc. Am.">
        <title>Genomic analyses of the southern and eastern yellowjacket wasps (Hymenoptera: Vespidae) reveal evolutionary signatures of social life.</title>
        <authorList>
            <person name="Catto M.A."/>
            <person name="Caine P.B."/>
            <person name="Orr S.E."/>
            <person name="Hunt B.G."/>
            <person name="Goodisman M.A.D."/>
        </authorList>
    </citation>
    <scope>NUCLEOTIDE SEQUENCE [LARGE SCALE GENOMIC DNA]</scope>
    <source>
        <strain evidence="1">232</strain>
        <tissue evidence="1">Head and thorax</tissue>
    </source>
</reference>
<evidence type="ECO:0000313" key="1">
    <source>
        <dbReference type="EMBL" id="KAL2738677.1"/>
    </source>
</evidence>
<gene>
    <name evidence="1" type="ORF">V1477_012036</name>
</gene>